<evidence type="ECO:0000256" key="2">
    <source>
        <dbReference type="SAM" id="Phobius"/>
    </source>
</evidence>
<dbReference type="Proteomes" id="UP000266841">
    <property type="component" value="Unassembled WGS sequence"/>
</dbReference>
<evidence type="ECO:0000313" key="4">
    <source>
        <dbReference type="Proteomes" id="UP000266841"/>
    </source>
</evidence>
<feature type="non-terminal residue" evidence="3">
    <location>
        <position position="1"/>
    </location>
</feature>
<organism evidence="3 4">
    <name type="scientific">Thalassiosira oceanica</name>
    <name type="common">Marine diatom</name>
    <dbReference type="NCBI Taxonomy" id="159749"/>
    <lineage>
        <taxon>Eukaryota</taxon>
        <taxon>Sar</taxon>
        <taxon>Stramenopiles</taxon>
        <taxon>Ochrophyta</taxon>
        <taxon>Bacillariophyta</taxon>
        <taxon>Coscinodiscophyceae</taxon>
        <taxon>Thalassiosirophycidae</taxon>
        <taxon>Thalassiosirales</taxon>
        <taxon>Thalassiosiraceae</taxon>
        <taxon>Thalassiosira</taxon>
    </lineage>
</organism>
<feature type="region of interest" description="Disordered" evidence="1">
    <location>
        <begin position="96"/>
        <end position="115"/>
    </location>
</feature>
<dbReference type="EMBL" id="AGNL01015569">
    <property type="protein sequence ID" value="EJK65692.1"/>
    <property type="molecule type" value="Genomic_DNA"/>
</dbReference>
<dbReference type="OrthoDB" id="57430at2759"/>
<sequence>SSRDDPGTQSHPHDALGLYAITLSRRRACSFSLCKAKMAQLQKRRLAQSDSFTLPDHQAVDQCDKTEDPFGMHAEDSNHNVQVDSIIAMGEEWRGTEDECPDTKPPLPHAAGSERTSSVTMRALMKSIQYQEFKEDKLTLPQSTYSFLFTEPPASFSFLFAMAILMISGMALSFALIDALTDHARPGNQFGIPADVSFTVRGAQYLSILIALVMEEEVRGDISAKKGSDSPDNPAALLCRFLLDCTCSG</sequence>
<keyword evidence="2" id="KW-0812">Transmembrane</keyword>
<reference evidence="3 4" key="1">
    <citation type="journal article" date="2012" name="Genome Biol.">
        <title>Genome and low-iron response of an oceanic diatom adapted to chronic iron limitation.</title>
        <authorList>
            <person name="Lommer M."/>
            <person name="Specht M."/>
            <person name="Roy A.S."/>
            <person name="Kraemer L."/>
            <person name="Andreson R."/>
            <person name="Gutowska M.A."/>
            <person name="Wolf J."/>
            <person name="Bergner S.V."/>
            <person name="Schilhabel M.B."/>
            <person name="Klostermeier U.C."/>
            <person name="Beiko R.G."/>
            <person name="Rosenstiel P."/>
            <person name="Hippler M."/>
            <person name="Laroche J."/>
        </authorList>
    </citation>
    <scope>NUCLEOTIDE SEQUENCE [LARGE SCALE GENOMIC DNA]</scope>
    <source>
        <strain evidence="3 4">CCMP1005</strain>
    </source>
</reference>
<feature type="transmembrane region" description="Helical" evidence="2">
    <location>
        <begin position="156"/>
        <end position="177"/>
    </location>
</feature>
<evidence type="ECO:0000313" key="3">
    <source>
        <dbReference type="EMBL" id="EJK65692.1"/>
    </source>
</evidence>
<comment type="caution">
    <text evidence="3">The sequence shown here is derived from an EMBL/GenBank/DDBJ whole genome shotgun (WGS) entry which is preliminary data.</text>
</comment>
<protein>
    <submittedName>
        <fullName evidence="3">Uncharacterized protein</fullName>
    </submittedName>
</protein>
<proteinExistence type="predicted"/>
<keyword evidence="2" id="KW-1133">Transmembrane helix</keyword>
<keyword evidence="4" id="KW-1185">Reference proteome</keyword>
<evidence type="ECO:0000256" key="1">
    <source>
        <dbReference type="SAM" id="MobiDB-lite"/>
    </source>
</evidence>
<name>K0T5R4_THAOC</name>
<gene>
    <name evidence="3" type="ORF">THAOC_13423</name>
</gene>
<keyword evidence="2" id="KW-0472">Membrane</keyword>
<dbReference type="AlphaFoldDB" id="K0T5R4"/>
<accession>K0T5R4</accession>